<evidence type="ECO:0000256" key="7">
    <source>
        <dbReference type="ARBA" id="ARBA00022723"/>
    </source>
</evidence>
<dbReference type="VEuPathDB" id="FungiDB:CJJ09_003733"/>
<keyword evidence="7" id="KW-0479">Metal-binding</keyword>
<evidence type="ECO:0000256" key="4">
    <source>
        <dbReference type="ARBA" id="ARBA00022679"/>
    </source>
</evidence>
<evidence type="ECO:0000256" key="5">
    <source>
        <dbReference type="ARBA" id="ARBA00022695"/>
    </source>
</evidence>
<evidence type="ECO:0000256" key="10">
    <source>
        <dbReference type="RuleBase" id="RU003514"/>
    </source>
</evidence>
<keyword evidence="2 10" id="KW-0240">DNA-directed RNA polymerase</keyword>
<evidence type="ECO:0000256" key="11">
    <source>
        <dbReference type="SAM" id="MobiDB-lite"/>
    </source>
</evidence>
<evidence type="ECO:0000256" key="2">
    <source>
        <dbReference type="ARBA" id="ARBA00022478"/>
    </source>
</evidence>
<dbReference type="PANTHER" id="PTHR10536">
    <property type="entry name" value="DNA PRIMASE SMALL SUBUNIT"/>
    <property type="match status" value="1"/>
</dbReference>
<dbReference type="FunFam" id="3.90.920.10:FF:000003">
    <property type="entry name" value="DNA primase"/>
    <property type="match status" value="1"/>
</dbReference>
<accession>A0A0L0NST6</accession>
<keyword evidence="9" id="KW-0804">Transcription</keyword>
<evidence type="ECO:0000256" key="6">
    <source>
        <dbReference type="ARBA" id="ARBA00022705"/>
    </source>
</evidence>
<sequence>MESEAKLASFSAEEPQKLSKPSSADMLFYYERVLPFRQIFQWLNHLPKPTRDFTMREFAYEYRSGAYQRYNSYGSPEEFKKLVVTANPTRFEVGAVYAVNPKERRNLPKSAMKPLSKELVFDIDLTDYDEIRTCCSGTDICKKCWKFIKIASEVLSHALKEDFGFDHFIWVFSGRRGAHCWVSDARARSLDEATRKSIVEYLDVLGGRSHKMGRTSLSIKKPFHPHIERSFDILRAHFHEVVLDDQNPWATSGSSDEDAWKKVDELLSFIPDAALRGSLKSKWKESTKYSSSKAKWDDINVVAQKVLKHQSQVSQLNEAKKEIIIYYMYPRLDIEVSKQLIHLLKSPFCIHPGTGNVCVPFDPTKNLSGNIDDDEYGFNPMNAPNLSQLQDEIDTWEAKRVNRDSSQPLLDSEDTTSQSPRVPDYDKTSLAPYVNYFSDFVRGLLKAELSSSKREREPDPLDF</sequence>
<keyword evidence="8" id="KW-0862">Zinc</keyword>
<dbReference type="Proteomes" id="UP000037122">
    <property type="component" value="Unassembled WGS sequence"/>
</dbReference>
<dbReference type="CDD" id="cd04860">
    <property type="entry name" value="AE_Prim_S"/>
    <property type="match status" value="1"/>
</dbReference>
<evidence type="ECO:0000256" key="1">
    <source>
        <dbReference type="ARBA" id="ARBA00009762"/>
    </source>
</evidence>
<evidence type="ECO:0000313" key="12">
    <source>
        <dbReference type="EMBL" id="KND97237.1"/>
    </source>
</evidence>
<evidence type="ECO:0000256" key="9">
    <source>
        <dbReference type="ARBA" id="ARBA00023163"/>
    </source>
</evidence>
<evidence type="ECO:0000256" key="8">
    <source>
        <dbReference type="ARBA" id="ARBA00022833"/>
    </source>
</evidence>
<dbReference type="GO" id="GO:0006269">
    <property type="term" value="P:DNA replication, synthesis of primer"/>
    <property type="evidence" value="ECO:0007669"/>
    <property type="project" value="UniProtKB-KW"/>
</dbReference>
<dbReference type="VEuPathDB" id="FungiDB:CJI96_0003639"/>
<name>A0A0L0NST6_CANAR</name>
<keyword evidence="6 10" id="KW-0235">DNA replication</keyword>
<dbReference type="Gene3D" id="3.90.920.10">
    <property type="entry name" value="DNA primase, PRIM domain"/>
    <property type="match status" value="1"/>
</dbReference>
<protein>
    <recommendedName>
        <fullName evidence="10">DNA primase</fullName>
        <ecNumber evidence="10">2.7.7.-</ecNumber>
    </recommendedName>
</protein>
<gene>
    <name evidence="12" type="ORF">QG37_06455</name>
</gene>
<dbReference type="AlphaFoldDB" id="A0A0L0NST6"/>
<keyword evidence="4 10" id="KW-0808">Transferase</keyword>
<dbReference type="EC" id="2.7.7.-" evidence="10"/>
<feature type="compositionally biased region" description="Polar residues" evidence="11">
    <location>
        <begin position="404"/>
        <end position="420"/>
    </location>
</feature>
<dbReference type="VEuPathDB" id="FungiDB:CJJ07_004365"/>
<dbReference type="EMBL" id="LGST01000043">
    <property type="protein sequence ID" value="KND97237.1"/>
    <property type="molecule type" value="Genomic_DNA"/>
</dbReference>
<dbReference type="VEuPathDB" id="FungiDB:B9J08_001474"/>
<proteinExistence type="inferred from homology"/>
<dbReference type="VEuPathDB" id="FungiDB:QG37_06455"/>
<keyword evidence="5" id="KW-0548">Nucleotidyltransferase</keyword>
<dbReference type="Pfam" id="PF01896">
    <property type="entry name" value="DNA_primase_S"/>
    <property type="match status" value="1"/>
</dbReference>
<evidence type="ECO:0000313" key="13">
    <source>
        <dbReference type="Proteomes" id="UP000037122"/>
    </source>
</evidence>
<comment type="similarity">
    <text evidence="1 10">Belongs to the eukaryotic-type primase small subunit family.</text>
</comment>
<feature type="region of interest" description="Disordered" evidence="11">
    <location>
        <begin position="401"/>
        <end position="426"/>
    </location>
</feature>
<dbReference type="GO" id="GO:0046872">
    <property type="term" value="F:metal ion binding"/>
    <property type="evidence" value="ECO:0007669"/>
    <property type="project" value="UniProtKB-KW"/>
</dbReference>
<dbReference type="GO" id="GO:0003899">
    <property type="term" value="F:DNA-directed RNA polymerase activity"/>
    <property type="evidence" value="ECO:0007669"/>
    <property type="project" value="InterPro"/>
</dbReference>
<dbReference type="GO" id="GO:0005658">
    <property type="term" value="C:alpha DNA polymerase:primase complex"/>
    <property type="evidence" value="ECO:0007669"/>
    <property type="project" value="UniProtKB-ARBA"/>
</dbReference>
<comment type="caution">
    <text evidence="12">The sequence shown here is derived from an EMBL/GenBank/DDBJ whole genome shotgun (WGS) entry which is preliminary data.</text>
</comment>
<organism evidence="12 13">
    <name type="scientific">Candidozyma auris</name>
    <name type="common">Yeast</name>
    <name type="synonym">Candida auris</name>
    <dbReference type="NCBI Taxonomy" id="498019"/>
    <lineage>
        <taxon>Eukaryota</taxon>
        <taxon>Fungi</taxon>
        <taxon>Dikarya</taxon>
        <taxon>Ascomycota</taxon>
        <taxon>Saccharomycotina</taxon>
        <taxon>Pichiomycetes</taxon>
        <taxon>Metschnikowiaceae</taxon>
        <taxon>Candidozyma</taxon>
    </lineage>
</organism>
<dbReference type="InterPro" id="IPR002755">
    <property type="entry name" value="DNA_primase_S"/>
</dbReference>
<dbReference type="InterPro" id="IPR014052">
    <property type="entry name" value="DNA_primase_ssu_euk/arc"/>
</dbReference>
<reference evidence="13" key="1">
    <citation type="journal article" date="2015" name="BMC Genomics">
        <title>Draft genome of a commonly misdiagnosed multidrug resistant pathogen Candida auris.</title>
        <authorList>
            <person name="Chatterjee S."/>
            <person name="Alampalli S.V."/>
            <person name="Nageshan R.K."/>
            <person name="Chettiar S.T."/>
            <person name="Joshi S."/>
            <person name="Tatu U.S."/>
        </authorList>
    </citation>
    <scope>NUCLEOTIDE SEQUENCE [LARGE SCALE GENOMIC DNA]</scope>
    <source>
        <strain evidence="13">6684</strain>
    </source>
</reference>
<keyword evidence="3 10" id="KW-0639">Primosome</keyword>
<evidence type="ECO:0000256" key="3">
    <source>
        <dbReference type="ARBA" id="ARBA00022515"/>
    </source>
</evidence>
<dbReference type="NCBIfam" id="TIGR00335">
    <property type="entry name" value="primase_sml"/>
    <property type="match status" value="1"/>
</dbReference>
<dbReference type="VEuPathDB" id="FungiDB:CJI97_001130"/>
<dbReference type="SUPFAM" id="SSF56747">
    <property type="entry name" value="Prim-pol domain"/>
    <property type="match status" value="1"/>
</dbReference>